<dbReference type="Pfam" id="PF00883">
    <property type="entry name" value="Peptidase_M17"/>
    <property type="match status" value="1"/>
</dbReference>
<comment type="function">
    <text evidence="8">Presumably involved in the processing and regular turnover of intracellular proteins. Catalyzes the removal of unsubstituted N-terminal amino acids from various peptides.</text>
</comment>
<evidence type="ECO:0000256" key="7">
    <source>
        <dbReference type="ARBA" id="ARBA00023211"/>
    </source>
</evidence>
<keyword evidence="5 8" id="KW-0645">Protease</keyword>
<organism evidence="10 11">
    <name type="scientific">Dongia sedimenti</name>
    <dbReference type="NCBI Taxonomy" id="3064282"/>
    <lineage>
        <taxon>Bacteria</taxon>
        <taxon>Pseudomonadati</taxon>
        <taxon>Pseudomonadota</taxon>
        <taxon>Alphaproteobacteria</taxon>
        <taxon>Rhodospirillales</taxon>
        <taxon>Dongiaceae</taxon>
        <taxon>Dongia</taxon>
    </lineage>
</organism>
<feature type="domain" description="Cytosol aminopeptidase" evidence="9">
    <location>
        <begin position="343"/>
        <end position="350"/>
    </location>
</feature>
<keyword evidence="4 8" id="KW-0031">Aminopeptidase</keyword>
<dbReference type="Gene3D" id="3.40.220.10">
    <property type="entry name" value="Leucine Aminopeptidase, subunit E, domain 1"/>
    <property type="match status" value="1"/>
</dbReference>
<dbReference type="NCBIfam" id="NF002075">
    <property type="entry name" value="PRK00913.2-2"/>
    <property type="match status" value="1"/>
</dbReference>
<feature type="binding site" evidence="8">
    <location>
        <position position="347"/>
    </location>
    <ligand>
        <name>Mn(2+)</name>
        <dbReference type="ChEBI" id="CHEBI:29035"/>
        <label>1</label>
    </ligand>
</feature>
<evidence type="ECO:0000256" key="6">
    <source>
        <dbReference type="ARBA" id="ARBA00022801"/>
    </source>
</evidence>
<dbReference type="NCBIfam" id="NF002083">
    <property type="entry name" value="PRK00913.3-5"/>
    <property type="match status" value="1"/>
</dbReference>
<evidence type="ECO:0000256" key="3">
    <source>
        <dbReference type="ARBA" id="ARBA00009528"/>
    </source>
</evidence>
<sequence>MKIAFAKPELPETGSLAVGVMDGRKLGSHAAQVEKLTKGAVNRAIGASRFKGGPDDHLALLAPAGVQAHRVLLFGLGAAPKLDALAAQAIGGRLVAAFNAAGEKEATVLIEAIPGAPLSEAELAANIAYGAQLRSYRFDKYKTKEKPEQKPSLKRLTIGTAEAHAAKKAYDPLEKIGESISFARDLVSEPANIIYPETLAQQAKTLADVGVEVKVLGESEMKKLGMGAILGVGQGSERESKLVVMRWNGADDSKAKPIAFVGKGVTFDTGGISIKPAAGMEDMKWDMAGSGVVIGLMRALAARKAKVNAVGVVGLVENMPGGNAQRPGDIVTSMSGQTIEVLNTDAEGRLVLADALWYTQENFKPVAIVDLATLTGAIMVALGQVHGGLFCNDDTLSDRLTEAGKATGELLWRMPLGPAYDKLIDSPAADMKNIGGRYGGSITAAQFIQRFIQKGVPWAHLDIAGMAWSDKDAPTVPKGATAYGVRLLDRLVADHYEDK</sequence>
<feature type="binding site" evidence="8">
    <location>
        <position position="263"/>
    </location>
    <ligand>
        <name>Mn(2+)</name>
        <dbReference type="ChEBI" id="CHEBI:29035"/>
        <label>2</label>
    </ligand>
</feature>
<keyword evidence="11" id="KW-1185">Reference proteome</keyword>
<comment type="subcellular location">
    <subcellularLocation>
        <location evidence="8">Cytoplasm</location>
    </subcellularLocation>
</comment>
<dbReference type="InterPro" id="IPR043472">
    <property type="entry name" value="Macro_dom-like"/>
</dbReference>
<keyword evidence="8" id="KW-0479">Metal-binding</keyword>
<dbReference type="GO" id="GO:0004177">
    <property type="term" value="F:aminopeptidase activity"/>
    <property type="evidence" value="ECO:0007669"/>
    <property type="project" value="UniProtKB-KW"/>
</dbReference>
<dbReference type="SUPFAM" id="SSF52949">
    <property type="entry name" value="Macro domain-like"/>
    <property type="match status" value="1"/>
</dbReference>
<dbReference type="PRINTS" id="PR00481">
    <property type="entry name" value="LAMNOPPTDASE"/>
</dbReference>
<dbReference type="PROSITE" id="PS00631">
    <property type="entry name" value="CYTOSOL_AP"/>
    <property type="match status" value="1"/>
</dbReference>
<dbReference type="NCBIfam" id="NF002077">
    <property type="entry name" value="PRK00913.2-4"/>
    <property type="match status" value="1"/>
</dbReference>
<comment type="cofactor">
    <cofactor evidence="8">
        <name>Mn(2+)</name>
        <dbReference type="ChEBI" id="CHEBI:29035"/>
    </cofactor>
    <text evidence="8">Binds 2 manganese ions per subunit.</text>
</comment>
<evidence type="ECO:0000256" key="1">
    <source>
        <dbReference type="ARBA" id="ARBA00000135"/>
    </source>
</evidence>
<dbReference type="CDD" id="cd00433">
    <property type="entry name" value="Peptidase_M17"/>
    <property type="match status" value="1"/>
</dbReference>
<evidence type="ECO:0000313" key="11">
    <source>
        <dbReference type="Proteomes" id="UP001230156"/>
    </source>
</evidence>
<gene>
    <name evidence="8" type="primary">pepA</name>
    <name evidence="10" type="ORF">Q8A70_19605</name>
</gene>
<dbReference type="NCBIfam" id="NF002073">
    <property type="entry name" value="PRK00913.1-2"/>
    <property type="match status" value="1"/>
</dbReference>
<evidence type="ECO:0000256" key="4">
    <source>
        <dbReference type="ARBA" id="ARBA00022438"/>
    </source>
</evidence>
<feature type="binding site" evidence="8">
    <location>
        <position position="286"/>
    </location>
    <ligand>
        <name>Mn(2+)</name>
        <dbReference type="ChEBI" id="CHEBI:29035"/>
        <label>2</label>
    </ligand>
</feature>
<evidence type="ECO:0000259" key="9">
    <source>
        <dbReference type="PROSITE" id="PS00631"/>
    </source>
</evidence>
<feature type="binding site" evidence="8">
    <location>
        <position position="347"/>
    </location>
    <ligand>
        <name>Mn(2+)</name>
        <dbReference type="ChEBI" id="CHEBI:29035"/>
        <label>2</label>
    </ligand>
</feature>
<evidence type="ECO:0000313" key="10">
    <source>
        <dbReference type="EMBL" id="MDQ7249905.1"/>
    </source>
</evidence>
<evidence type="ECO:0000256" key="2">
    <source>
        <dbReference type="ARBA" id="ARBA00000967"/>
    </source>
</evidence>
<comment type="catalytic activity">
    <reaction evidence="1 8">
        <text>Release of an N-terminal amino acid, Xaa-|-Yaa-, in which Xaa is preferably Leu, but may be other amino acids including Pro although not Arg or Lys, and Yaa may be Pro. Amino acid amides and methyl esters are also readily hydrolyzed, but rates on arylamides are exceedingly low.</text>
        <dbReference type="EC" id="3.4.11.1"/>
    </reaction>
</comment>
<proteinExistence type="inferred from homology"/>
<dbReference type="InterPro" id="IPR023042">
    <property type="entry name" value="Peptidase_M17_leu_NH2_pept"/>
</dbReference>
<dbReference type="HAMAP" id="MF_00181">
    <property type="entry name" value="Cytosol_peptidase_M17"/>
    <property type="match status" value="1"/>
</dbReference>
<keyword evidence="6 8" id="KW-0378">Hydrolase</keyword>
<keyword evidence="7 8" id="KW-0464">Manganese</keyword>
<dbReference type="Proteomes" id="UP001230156">
    <property type="component" value="Unassembled WGS sequence"/>
</dbReference>
<dbReference type="InterPro" id="IPR000819">
    <property type="entry name" value="Peptidase_M17_C"/>
</dbReference>
<dbReference type="InterPro" id="IPR008283">
    <property type="entry name" value="Peptidase_M17_N"/>
</dbReference>
<evidence type="ECO:0000256" key="5">
    <source>
        <dbReference type="ARBA" id="ARBA00022670"/>
    </source>
</evidence>
<feature type="binding site" evidence="8">
    <location>
        <position position="268"/>
    </location>
    <ligand>
        <name>Mn(2+)</name>
        <dbReference type="ChEBI" id="CHEBI:29035"/>
        <label>1</label>
    </ligand>
</feature>
<feature type="binding site" evidence="8">
    <location>
        <position position="345"/>
    </location>
    <ligand>
        <name>Mn(2+)</name>
        <dbReference type="ChEBI" id="CHEBI:29035"/>
        <label>1</label>
    </ligand>
</feature>
<comment type="catalytic activity">
    <reaction evidence="2 8">
        <text>Release of an N-terminal amino acid, preferentially leucine, but not glutamic or aspartic acids.</text>
        <dbReference type="EC" id="3.4.11.10"/>
    </reaction>
</comment>
<dbReference type="PANTHER" id="PTHR11963">
    <property type="entry name" value="LEUCINE AMINOPEPTIDASE-RELATED"/>
    <property type="match status" value="1"/>
</dbReference>
<evidence type="ECO:0000256" key="8">
    <source>
        <dbReference type="HAMAP-Rule" id="MF_00181"/>
    </source>
</evidence>
<keyword evidence="8" id="KW-0963">Cytoplasm</keyword>
<dbReference type="Pfam" id="PF02789">
    <property type="entry name" value="Peptidase_M17_N"/>
    <property type="match status" value="1"/>
</dbReference>
<comment type="similarity">
    <text evidence="3 8">Belongs to the peptidase M17 family.</text>
</comment>
<dbReference type="EC" id="3.4.11.1" evidence="8"/>
<name>A0ABU0YQA8_9PROT</name>
<dbReference type="Gene3D" id="3.40.630.10">
    <property type="entry name" value="Zn peptidases"/>
    <property type="match status" value="1"/>
</dbReference>
<reference evidence="11" key="1">
    <citation type="submission" date="2023-08" db="EMBL/GenBank/DDBJ databases">
        <title>Rhodospirillaceae gen. nov., a novel taxon isolated from the Yangtze River Yuezi River estuary sludge.</title>
        <authorList>
            <person name="Ruan L."/>
        </authorList>
    </citation>
    <scope>NUCLEOTIDE SEQUENCE [LARGE SCALE GENOMIC DNA]</scope>
    <source>
        <strain evidence="11">R-7</strain>
    </source>
</reference>
<dbReference type="EMBL" id="JAUYVI010000006">
    <property type="protein sequence ID" value="MDQ7249905.1"/>
    <property type="molecule type" value="Genomic_DNA"/>
</dbReference>
<feature type="binding site" evidence="8">
    <location>
        <position position="268"/>
    </location>
    <ligand>
        <name>Mn(2+)</name>
        <dbReference type="ChEBI" id="CHEBI:29035"/>
        <label>2</label>
    </ligand>
</feature>
<dbReference type="InterPro" id="IPR011356">
    <property type="entry name" value="Leucine_aapep/pepB"/>
</dbReference>
<dbReference type="NCBIfam" id="NF002074">
    <property type="entry name" value="PRK00913.1-4"/>
    <property type="match status" value="1"/>
</dbReference>
<dbReference type="SUPFAM" id="SSF53187">
    <property type="entry name" value="Zn-dependent exopeptidases"/>
    <property type="match status" value="1"/>
</dbReference>
<dbReference type="PANTHER" id="PTHR11963:SF23">
    <property type="entry name" value="CYTOSOL AMINOPEPTIDASE"/>
    <property type="match status" value="1"/>
</dbReference>
<accession>A0ABU0YQA8</accession>
<dbReference type="RefSeq" id="WP_379958452.1">
    <property type="nucleotide sequence ID" value="NZ_JAUYVI010000006.1"/>
</dbReference>
<dbReference type="EC" id="3.4.11.10" evidence="8"/>
<comment type="caution">
    <text evidence="10">The sequence shown here is derived from an EMBL/GenBank/DDBJ whole genome shotgun (WGS) entry which is preliminary data.</text>
</comment>
<feature type="active site" evidence="8">
    <location>
        <position position="275"/>
    </location>
</feature>
<protein>
    <recommendedName>
        <fullName evidence="8">Probable cytosol aminopeptidase</fullName>
        <ecNumber evidence="8">3.4.11.1</ecNumber>
    </recommendedName>
    <alternativeName>
        <fullName evidence="8">Leucine aminopeptidase</fullName>
        <shortName evidence="8">LAP</shortName>
        <ecNumber evidence="8">3.4.11.10</ecNumber>
    </alternativeName>
    <alternativeName>
        <fullName evidence="8">Leucyl aminopeptidase</fullName>
    </alternativeName>
</protein>
<feature type="active site" evidence="8">
    <location>
        <position position="349"/>
    </location>
</feature>